<dbReference type="InterPro" id="IPR003453">
    <property type="entry name" value="ABC_MlaE_roteobac"/>
</dbReference>
<accession>A0A916J0F8</accession>
<dbReference type="GO" id="GO:0043190">
    <property type="term" value="C:ATP-binding cassette (ABC) transporter complex"/>
    <property type="evidence" value="ECO:0007669"/>
    <property type="project" value="InterPro"/>
</dbReference>
<gene>
    <name evidence="3" type="ORF">GTOL_10287</name>
</gene>
<keyword evidence="1" id="KW-1133">Transmembrane helix</keyword>
<feature type="transmembrane region" description="Helical" evidence="1">
    <location>
        <begin position="172"/>
        <end position="192"/>
    </location>
</feature>
<dbReference type="GO" id="GO:0005548">
    <property type="term" value="F:phospholipid transporter activity"/>
    <property type="evidence" value="ECO:0007669"/>
    <property type="project" value="TreeGrafter"/>
</dbReference>
<feature type="domain" description="STAS" evidence="2">
    <location>
        <begin position="48"/>
        <end position="97"/>
    </location>
</feature>
<evidence type="ECO:0000313" key="3">
    <source>
        <dbReference type="EMBL" id="CAG4882405.1"/>
    </source>
</evidence>
<keyword evidence="1" id="KW-0812">Transmembrane</keyword>
<dbReference type="PANTHER" id="PTHR30188">
    <property type="entry name" value="ABC TRANSPORTER PERMEASE PROTEIN-RELATED"/>
    <property type="match status" value="1"/>
</dbReference>
<comment type="subcellular location">
    <subcellularLocation>
        <location evidence="1">Cell inner membrane</location>
        <topology evidence="1">Multi-pass membrane protein</topology>
    </subcellularLocation>
</comment>
<comment type="similarity">
    <text evidence="1">Belongs to the MlaE permease family.</text>
</comment>
<keyword evidence="1" id="KW-1003">Cell membrane</keyword>
<proteinExistence type="inferred from homology"/>
<feature type="transmembrane region" description="Helical" evidence="1">
    <location>
        <begin position="309"/>
        <end position="335"/>
    </location>
</feature>
<dbReference type="InterPro" id="IPR030802">
    <property type="entry name" value="Permease_MalE"/>
</dbReference>
<keyword evidence="1" id="KW-0472">Membrane</keyword>
<dbReference type="InterPro" id="IPR058548">
    <property type="entry name" value="MlaB-like_STAS"/>
</dbReference>
<dbReference type="AlphaFoldDB" id="A0A916J0F8"/>
<keyword evidence="1" id="KW-0997">Cell inner membrane</keyword>
<dbReference type="SUPFAM" id="SSF52091">
    <property type="entry name" value="SpoIIaa-like"/>
    <property type="match status" value="1"/>
</dbReference>
<feature type="transmembrane region" description="Helical" evidence="1">
    <location>
        <begin position="355"/>
        <end position="376"/>
    </location>
</feature>
<dbReference type="Pfam" id="PF13466">
    <property type="entry name" value="STAS_2"/>
    <property type="match status" value="1"/>
</dbReference>
<dbReference type="InterPro" id="IPR002645">
    <property type="entry name" value="STAS_dom"/>
</dbReference>
<dbReference type="NCBIfam" id="TIGR00056">
    <property type="entry name" value="MlaE family lipid ABC transporter permease subunit"/>
    <property type="match status" value="1"/>
</dbReference>
<comment type="caution">
    <text evidence="3">The sequence shown here is derived from an EMBL/GenBank/DDBJ whole genome shotgun (WGS) entry which is preliminary data.</text>
</comment>
<name>A0A916J0F8_9PROT</name>
<dbReference type="InterPro" id="IPR036513">
    <property type="entry name" value="STAS_dom_sf"/>
</dbReference>
<evidence type="ECO:0000259" key="2">
    <source>
        <dbReference type="PROSITE" id="PS50801"/>
    </source>
</evidence>
<evidence type="ECO:0000256" key="1">
    <source>
        <dbReference type="RuleBase" id="RU362044"/>
    </source>
</evidence>
<dbReference type="EMBL" id="CAJQUM010000001">
    <property type="protein sequence ID" value="CAG4882405.1"/>
    <property type="molecule type" value="Genomic_DNA"/>
</dbReference>
<dbReference type="Pfam" id="PF02405">
    <property type="entry name" value="MlaE"/>
    <property type="match status" value="1"/>
</dbReference>
<protein>
    <submittedName>
        <fullName evidence="3">ABC-type transport system involved in resistance to organic solvents, permease component USSDB6A</fullName>
    </submittedName>
</protein>
<dbReference type="PANTHER" id="PTHR30188:SF3">
    <property type="entry name" value="ABC TRANSPORTER PERMEASE"/>
    <property type="match status" value="1"/>
</dbReference>
<dbReference type="PROSITE" id="PS50801">
    <property type="entry name" value="STAS"/>
    <property type="match status" value="1"/>
</dbReference>
<evidence type="ECO:0000313" key="4">
    <source>
        <dbReference type="Proteomes" id="UP000742786"/>
    </source>
</evidence>
<feature type="transmembrane region" description="Helical" evidence="1">
    <location>
        <begin position="265"/>
        <end position="289"/>
    </location>
</feature>
<dbReference type="Proteomes" id="UP000742786">
    <property type="component" value="Unassembled WGS sequence"/>
</dbReference>
<organism evidence="3 4">
    <name type="scientific">Georgfuchsia toluolica</name>
    <dbReference type="NCBI Taxonomy" id="424218"/>
    <lineage>
        <taxon>Bacteria</taxon>
        <taxon>Pseudomonadati</taxon>
        <taxon>Pseudomonadota</taxon>
        <taxon>Betaproteobacteria</taxon>
        <taxon>Nitrosomonadales</taxon>
        <taxon>Sterolibacteriaceae</taxon>
        <taxon>Georgfuchsia</taxon>
    </lineage>
</organism>
<sequence length="378" mass="40015">MNPWSMAPAAIAQPTPQELALSGYWTARGIGAIEPQLAALSVPAKSGMVIDGTRIDALDTAGAWILQKLLRRLRDERIAVEMRGLRPECSKLLDAVGQQIADQTDTSAPLASAPLSRLEALGQRAAVAFEQTLALLSFVGESAIALGGCITHPARMRWRPILFNIRSAGFDALPIVGLLSFLLGIVVAYQTADQLRQFGANIFVVDLVGLAMLREFAPLITAIIIAGRSGSAYAAQIGTMTVTEEIDAMRTLGIAPLDVLVLPKILALLIALPLLTVFADVLGVFGGMIMARAQLGVGFGEFLDRFVKAVSITAYLIGILKAPVFAVIIAVTGCFQGFQTRGGADSVGRQTTRSVVQAIFLVIVADALFSIAFSALDL</sequence>
<feature type="transmembrane region" description="Helical" evidence="1">
    <location>
        <begin position="198"/>
        <end position="226"/>
    </location>
</feature>
<keyword evidence="4" id="KW-1185">Reference proteome</keyword>
<reference evidence="3" key="1">
    <citation type="submission" date="2021-04" db="EMBL/GenBank/DDBJ databases">
        <authorList>
            <person name="Hornung B."/>
        </authorList>
    </citation>
    <scope>NUCLEOTIDE SEQUENCE</scope>
    <source>
        <strain evidence="3">G5G6</strain>
    </source>
</reference>